<organism evidence="2 3">
    <name type="scientific">Brassica campestris</name>
    <name type="common">Field mustard</name>
    <dbReference type="NCBI Taxonomy" id="3711"/>
    <lineage>
        <taxon>Eukaryota</taxon>
        <taxon>Viridiplantae</taxon>
        <taxon>Streptophyta</taxon>
        <taxon>Embryophyta</taxon>
        <taxon>Tracheophyta</taxon>
        <taxon>Spermatophyta</taxon>
        <taxon>Magnoliopsida</taxon>
        <taxon>eudicotyledons</taxon>
        <taxon>Gunneridae</taxon>
        <taxon>Pentapetalae</taxon>
        <taxon>rosids</taxon>
        <taxon>malvids</taxon>
        <taxon>Brassicales</taxon>
        <taxon>Brassicaceae</taxon>
        <taxon>Brassiceae</taxon>
        <taxon>Brassica</taxon>
    </lineage>
</organism>
<feature type="compositionally biased region" description="Pro residues" evidence="1">
    <location>
        <begin position="124"/>
        <end position="135"/>
    </location>
</feature>
<evidence type="ECO:0000256" key="1">
    <source>
        <dbReference type="SAM" id="MobiDB-lite"/>
    </source>
</evidence>
<dbReference type="AlphaFoldDB" id="A0A8D9CWT0"/>
<dbReference type="EMBL" id="LS974625">
    <property type="protein sequence ID" value="CAG7864761.1"/>
    <property type="molecule type" value="Genomic_DNA"/>
</dbReference>
<feature type="compositionally biased region" description="Polar residues" evidence="1">
    <location>
        <begin position="7"/>
        <end position="20"/>
    </location>
</feature>
<proteinExistence type="predicted"/>
<evidence type="ECO:0000313" key="2">
    <source>
        <dbReference type="EMBL" id="CAG7864761.1"/>
    </source>
</evidence>
<gene>
    <name evidence="2" type="ORF">BRAPAZ1V2_A09P52280.2</name>
</gene>
<feature type="region of interest" description="Disordered" evidence="1">
    <location>
        <begin position="102"/>
        <end position="140"/>
    </location>
</feature>
<dbReference type="Proteomes" id="UP000694005">
    <property type="component" value="Chromosome A09"/>
</dbReference>
<sequence>MPMFTVQKKSFTVSGPSSSTEKLHSVYPRWSYLKKWSVTLPPSPQSSQSDPASPIPTTSLLGTEDTMQQLKVSRGSELGEKLIAASIATVTSPKNQLQVIVQDPGNALTGMSDPKPQSLESNPSLPPATSEPPPSLGAWTIPLKISFQSDGN</sequence>
<dbReference type="Gramene" id="A09p52280.2_BraZ1">
    <property type="protein sequence ID" value="A09p52280.2_BraZ1.CDS.1"/>
    <property type="gene ID" value="A09g52280.2_BraZ1"/>
</dbReference>
<feature type="region of interest" description="Disordered" evidence="1">
    <location>
        <begin position="38"/>
        <end position="65"/>
    </location>
</feature>
<protein>
    <submittedName>
        <fullName evidence="2">Uncharacterized protein</fullName>
    </submittedName>
</protein>
<name>A0A8D9CWT0_BRACM</name>
<feature type="region of interest" description="Disordered" evidence="1">
    <location>
        <begin position="1"/>
        <end position="22"/>
    </location>
</feature>
<accession>A0A8D9CWT0</accession>
<evidence type="ECO:0000313" key="3">
    <source>
        <dbReference type="Proteomes" id="UP000694005"/>
    </source>
</evidence>
<feature type="compositionally biased region" description="Polar residues" evidence="1">
    <location>
        <begin position="55"/>
        <end position="65"/>
    </location>
</feature>
<reference evidence="2 3" key="1">
    <citation type="submission" date="2021-07" db="EMBL/GenBank/DDBJ databases">
        <authorList>
            <consortium name="Genoscope - CEA"/>
            <person name="William W."/>
        </authorList>
    </citation>
    <scope>NUCLEOTIDE SEQUENCE [LARGE SCALE GENOMIC DNA]</scope>
</reference>